<evidence type="ECO:0000313" key="8">
    <source>
        <dbReference type="Proteomes" id="UP000002415"/>
    </source>
</evidence>
<dbReference type="EC" id="5.4.2.11" evidence="2"/>
<dbReference type="eggNOG" id="COG0406">
    <property type="taxonomic scope" value="Bacteria"/>
</dbReference>
<dbReference type="InterPro" id="IPR005952">
    <property type="entry name" value="Phosphogly_mut1"/>
</dbReference>
<evidence type="ECO:0000313" key="7">
    <source>
        <dbReference type="EMBL" id="ABS60234.1"/>
    </source>
</evidence>
<dbReference type="OrthoDB" id="9781415at2"/>
<dbReference type="EMBL" id="CP000771">
    <property type="protein sequence ID" value="ABS60234.1"/>
    <property type="molecule type" value="Genomic_DNA"/>
</dbReference>
<dbReference type="SMART" id="SM00855">
    <property type="entry name" value="PGAM"/>
    <property type="match status" value="1"/>
</dbReference>
<dbReference type="Gene3D" id="3.40.50.1240">
    <property type="entry name" value="Phosphoglycerate mutase-like"/>
    <property type="match status" value="1"/>
</dbReference>
<dbReference type="PIRSF" id="PIRSF000709">
    <property type="entry name" value="6PFK_2-Ptase"/>
    <property type="match status" value="1"/>
</dbReference>
<dbReference type="GO" id="GO:0006096">
    <property type="term" value="P:glycolytic process"/>
    <property type="evidence" value="ECO:0007669"/>
    <property type="project" value="UniProtKB-KW"/>
</dbReference>
<dbReference type="SUPFAM" id="SSF53254">
    <property type="entry name" value="Phosphoglycerate mutase-like"/>
    <property type="match status" value="1"/>
</dbReference>
<dbReference type="CDD" id="cd07067">
    <property type="entry name" value="HP_PGM_like"/>
    <property type="match status" value="1"/>
</dbReference>
<dbReference type="InterPro" id="IPR013078">
    <property type="entry name" value="His_Pase_superF_clade-1"/>
</dbReference>
<dbReference type="PANTHER" id="PTHR11931">
    <property type="entry name" value="PHOSPHOGLYCERATE MUTASE"/>
    <property type="match status" value="1"/>
</dbReference>
<accession>A7HK01</accession>
<feature type="binding site" evidence="6">
    <location>
        <position position="58"/>
    </location>
    <ligand>
        <name>substrate</name>
    </ligand>
</feature>
<evidence type="ECO:0000256" key="5">
    <source>
        <dbReference type="PIRSR" id="PIRSR613078-1"/>
    </source>
</evidence>
<evidence type="ECO:0000256" key="6">
    <source>
        <dbReference type="PIRSR" id="PIRSR613078-2"/>
    </source>
</evidence>
<proteinExistence type="inferred from homology"/>
<comment type="similarity">
    <text evidence="1">Belongs to the phosphoglycerate mutase family. BPG-dependent PGAM subfamily.</text>
</comment>
<evidence type="ECO:0000256" key="3">
    <source>
        <dbReference type="ARBA" id="ARBA00023152"/>
    </source>
</evidence>
<reference evidence="7 8" key="2">
    <citation type="journal article" date="2009" name="Proc. Natl. Acad. Sci. U.S.A.">
        <title>On the chimeric nature, thermophilic origin, and phylogenetic placement of the Thermotogales.</title>
        <authorList>
            <person name="Zhaxybayeva O."/>
            <person name="Swithers K.S."/>
            <person name="Lapierre P."/>
            <person name="Fournier G.P."/>
            <person name="Bickhart D.M."/>
            <person name="DeBoy R.T."/>
            <person name="Nelson K.E."/>
            <person name="Nesbo C.L."/>
            <person name="Doolittle W.F."/>
            <person name="Gogarten J.P."/>
            <person name="Noll K.M."/>
        </authorList>
    </citation>
    <scope>NUCLEOTIDE SEQUENCE [LARGE SCALE GENOMIC DNA]</scope>
    <source>
        <strain evidence="8">ATCC 35602 / DSM 5306 / Rt17-B1</strain>
    </source>
</reference>
<dbReference type="Pfam" id="PF00300">
    <property type="entry name" value="His_Phos_1"/>
    <property type="match status" value="1"/>
</dbReference>
<keyword evidence="3" id="KW-0324">Glycolysis</keyword>
<dbReference type="InterPro" id="IPR029033">
    <property type="entry name" value="His_PPase_superfam"/>
</dbReference>
<sequence length="200" mass="23515">MIYLIRHAVTEWNEKQLWQGVVDTDLSKKGIEQARKIGHFFKMNDIKIDIIYSSPMKRAIQTAQEIALKIGYDTENILVDERLRECEIVLWNGKNIKDVLKIHYKEFIEWQNNLDSKIDNVESLKSVQKRMYEFLEEKKIQFHDKNVIIVSHAIALRMLISKVLNVFPPHHLNFSLDNASISGLEVMPNKIRLKFLNIVL</sequence>
<dbReference type="AlphaFoldDB" id="A7HK01"/>
<feature type="active site" description="Proton donor/acceptor" evidence="5">
    <location>
        <position position="85"/>
    </location>
</feature>
<evidence type="ECO:0000256" key="2">
    <source>
        <dbReference type="ARBA" id="ARBA00012028"/>
    </source>
</evidence>
<feature type="binding site" evidence="6">
    <location>
        <begin position="6"/>
        <end position="13"/>
    </location>
    <ligand>
        <name>substrate</name>
    </ligand>
</feature>
<dbReference type="HOGENOM" id="CLU_033323_9_5_0"/>
<gene>
    <name evidence="7" type="ordered locus">Fnod_0369</name>
</gene>
<keyword evidence="8" id="KW-1185">Reference proteome</keyword>
<name>A7HK01_FERNB</name>
<dbReference type="RefSeq" id="WP_011993554.1">
    <property type="nucleotide sequence ID" value="NC_009718.1"/>
</dbReference>
<feature type="active site" description="Tele-phosphohistidine intermediate" evidence="5">
    <location>
        <position position="7"/>
    </location>
</feature>
<dbReference type="STRING" id="381764.Fnod_0369"/>
<dbReference type="GO" id="GO:0004619">
    <property type="term" value="F:phosphoglycerate mutase activity"/>
    <property type="evidence" value="ECO:0007669"/>
    <property type="project" value="UniProtKB-EC"/>
</dbReference>
<protein>
    <recommendedName>
        <fullName evidence="2">phosphoglycerate mutase (2,3-diphosphoglycerate-dependent)</fullName>
        <ecNumber evidence="2">5.4.2.11</ecNumber>
    </recommendedName>
</protein>
<organism evidence="7 8">
    <name type="scientific">Fervidobacterium nodosum (strain ATCC 35602 / DSM 5306 / Rt17-B1)</name>
    <dbReference type="NCBI Taxonomy" id="381764"/>
    <lineage>
        <taxon>Bacteria</taxon>
        <taxon>Thermotogati</taxon>
        <taxon>Thermotogota</taxon>
        <taxon>Thermotogae</taxon>
        <taxon>Thermotogales</taxon>
        <taxon>Fervidobacteriaceae</taxon>
        <taxon>Fervidobacterium</taxon>
    </lineage>
</organism>
<evidence type="ECO:0000256" key="4">
    <source>
        <dbReference type="ARBA" id="ARBA00023235"/>
    </source>
</evidence>
<evidence type="ECO:0000256" key="1">
    <source>
        <dbReference type="ARBA" id="ARBA00006717"/>
    </source>
</evidence>
<reference evidence="7 8" key="1">
    <citation type="submission" date="2007-07" db="EMBL/GenBank/DDBJ databases">
        <title>Complete sequence of Fervidobacterium nodosum Rt17-B1.</title>
        <authorList>
            <consortium name="US DOE Joint Genome Institute"/>
            <person name="Copeland A."/>
            <person name="Lucas S."/>
            <person name="Lapidus A."/>
            <person name="Barry K."/>
            <person name="Glavina del Rio T."/>
            <person name="Dalin E."/>
            <person name="Tice H."/>
            <person name="Pitluck S."/>
            <person name="Saunders E."/>
            <person name="Brettin T."/>
            <person name="Bruce D."/>
            <person name="Detter J.C."/>
            <person name="Han C."/>
            <person name="Schmutz J."/>
            <person name="Larimer F."/>
            <person name="Land M."/>
            <person name="Hauser L."/>
            <person name="Kyrpides N."/>
            <person name="Mikhailova N."/>
            <person name="Nelson K."/>
            <person name="Gogarten J.P."/>
            <person name="Noll K."/>
            <person name="Richardson P."/>
        </authorList>
    </citation>
    <scope>NUCLEOTIDE SEQUENCE [LARGE SCALE GENOMIC DNA]</scope>
    <source>
        <strain evidence="8">ATCC 35602 / DSM 5306 / Rt17-B1</strain>
    </source>
</reference>
<keyword evidence="4" id="KW-0413">Isomerase</keyword>
<dbReference type="KEGG" id="fno:Fnod_0369"/>
<dbReference type="Proteomes" id="UP000002415">
    <property type="component" value="Chromosome"/>
</dbReference>